<evidence type="ECO:0000313" key="16">
    <source>
        <dbReference type="EMBL" id="CAD8366814.1"/>
    </source>
</evidence>
<dbReference type="PROSITE" id="PS00018">
    <property type="entry name" value="EF_HAND_1"/>
    <property type="match status" value="1"/>
</dbReference>
<dbReference type="SUPFAM" id="SSF81324">
    <property type="entry name" value="Voltage-gated potassium channels"/>
    <property type="match status" value="1"/>
</dbReference>
<dbReference type="Gene3D" id="1.20.120.350">
    <property type="entry name" value="Voltage-gated potassium channels. Chain C"/>
    <property type="match status" value="1"/>
</dbReference>
<evidence type="ECO:0000256" key="7">
    <source>
        <dbReference type="ARBA" id="ARBA00022882"/>
    </source>
</evidence>
<sequence>MATQEVERQHRMSPISKLEGVAQPAGDAGGPEDDPLTLDEKLDRLALLMADCLAGIKRLEGTSYNQYNIHSSEPGSPPWTRGHSPSRSAFRSSIMNMKASQCMTPELSSGGSSFLPTSSDIHGSLGVPSAPLCTSRPRLSTIMTERSGAMADGNGSMTVPSAPVGGRYRTDSNMSSRSQEVGSASPRASQCWDWQSCVSADHSEFSPKARMSRVSLDSIATWIMQRQRTQGNYQQKVWLFLDNPESSLAATAYYRLMPTFILLTVLFTLIQTIHAALLTTVQAQAFEVGIDAVFAVEICIRFICCPNRWMFFLSTYNLIDLLSVLPLALRALPSAWAEADSRSTQHLILLGFVPVLRVLKTLRRFQTFHLLTKAFALAFEALPVLLFLYFVVWLFFTAVIYSVEDRDNIPDLPEAMWLTFVSMTTVGYGDLVPITSAGRVAIGLLVLISTLYMAVPIGIIGSCFSVVWNDRDRILLETRLRVCLVQNGYTADDVPDLFAAFDIDRNGALNFGEFKKMANILRLGLSEERLLALFHFFDRNGSGGIDDREFVSRLFPSAYHLLYPSSSLRPLDKRSTRWFKTFMTC</sequence>
<evidence type="ECO:0000256" key="3">
    <source>
        <dbReference type="ARBA" id="ARBA00022538"/>
    </source>
</evidence>
<evidence type="ECO:0000256" key="11">
    <source>
        <dbReference type="ARBA" id="ARBA00023136"/>
    </source>
</evidence>
<dbReference type="Pfam" id="PF00520">
    <property type="entry name" value="Ion_trans"/>
    <property type="match status" value="1"/>
</dbReference>
<dbReference type="GO" id="GO:0008076">
    <property type="term" value="C:voltage-gated potassium channel complex"/>
    <property type="evidence" value="ECO:0007669"/>
    <property type="project" value="InterPro"/>
</dbReference>
<dbReference type="Gene3D" id="1.10.238.10">
    <property type="entry name" value="EF-hand"/>
    <property type="match status" value="1"/>
</dbReference>
<feature type="transmembrane region" description="Helical" evidence="14">
    <location>
        <begin position="415"/>
        <end position="432"/>
    </location>
</feature>
<feature type="domain" description="EF-hand" evidence="15">
    <location>
        <begin position="525"/>
        <end position="560"/>
    </location>
</feature>
<feature type="compositionally biased region" description="Basic and acidic residues" evidence="13">
    <location>
        <begin position="1"/>
        <end position="10"/>
    </location>
</feature>
<evidence type="ECO:0000256" key="9">
    <source>
        <dbReference type="ARBA" id="ARBA00022989"/>
    </source>
</evidence>
<feature type="transmembrane region" description="Helical" evidence="14">
    <location>
        <begin position="344"/>
        <end position="362"/>
    </location>
</feature>
<gene>
    <name evidence="16" type="ORF">PBAH0796_LOCUS18090</name>
</gene>
<keyword evidence="6" id="KW-0106">Calcium</keyword>
<dbReference type="InterPro" id="IPR028325">
    <property type="entry name" value="VG_K_chnl"/>
</dbReference>
<feature type="domain" description="EF-hand" evidence="15">
    <location>
        <begin position="489"/>
        <end position="524"/>
    </location>
</feature>
<evidence type="ECO:0000256" key="2">
    <source>
        <dbReference type="ARBA" id="ARBA00022448"/>
    </source>
</evidence>
<dbReference type="InterPro" id="IPR011992">
    <property type="entry name" value="EF-hand-dom_pair"/>
</dbReference>
<dbReference type="GO" id="GO:0005249">
    <property type="term" value="F:voltage-gated potassium channel activity"/>
    <property type="evidence" value="ECO:0007669"/>
    <property type="project" value="InterPro"/>
</dbReference>
<dbReference type="InterPro" id="IPR027359">
    <property type="entry name" value="Volt_channel_dom_sf"/>
</dbReference>
<keyword evidence="2" id="KW-0813">Transport</keyword>
<evidence type="ECO:0000256" key="4">
    <source>
        <dbReference type="ARBA" id="ARBA00022692"/>
    </source>
</evidence>
<dbReference type="InterPro" id="IPR005821">
    <property type="entry name" value="Ion_trans_dom"/>
</dbReference>
<feature type="transmembrane region" description="Helical" evidence="14">
    <location>
        <begin position="374"/>
        <end position="403"/>
    </location>
</feature>
<evidence type="ECO:0000256" key="5">
    <source>
        <dbReference type="ARBA" id="ARBA00022826"/>
    </source>
</evidence>
<dbReference type="PANTHER" id="PTHR11537">
    <property type="entry name" value="VOLTAGE-GATED POTASSIUM CHANNEL"/>
    <property type="match status" value="1"/>
</dbReference>
<feature type="compositionally biased region" description="Polar residues" evidence="13">
    <location>
        <begin position="171"/>
        <end position="182"/>
    </location>
</feature>
<dbReference type="Gene3D" id="1.10.287.70">
    <property type="match status" value="1"/>
</dbReference>
<feature type="transmembrane region" description="Helical" evidence="14">
    <location>
        <begin position="444"/>
        <end position="468"/>
    </location>
</feature>
<evidence type="ECO:0000259" key="15">
    <source>
        <dbReference type="PROSITE" id="PS50222"/>
    </source>
</evidence>
<dbReference type="CDD" id="cd00051">
    <property type="entry name" value="EFh"/>
    <property type="match status" value="1"/>
</dbReference>
<dbReference type="PROSITE" id="PS50222">
    <property type="entry name" value="EF_HAND_2"/>
    <property type="match status" value="2"/>
</dbReference>
<feature type="region of interest" description="Disordered" evidence="13">
    <location>
        <begin position="69"/>
        <end position="89"/>
    </location>
</feature>
<keyword evidence="3" id="KW-0633">Potassium transport</keyword>
<keyword evidence="8" id="KW-0630">Potassium</keyword>
<feature type="region of interest" description="Disordered" evidence="13">
    <location>
        <begin position="148"/>
        <end position="182"/>
    </location>
</feature>
<dbReference type="AlphaFoldDB" id="A0A7S0AMC7"/>
<proteinExistence type="predicted"/>
<organism evidence="16">
    <name type="scientific">Pyrodinium bahamense</name>
    <dbReference type="NCBI Taxonomy" id="73915"/>
    <lineage>
        <taxon>Eukaryota</taxon>
        <taxon>Sar</taxon>
        <taxon>Alveolata</taxon>
        <taxon>Dinophyceae</taxon>
        <taxon>Gonyaulacales</taxon>
        <taxon>Pyrocystaceae</taxon>
        <taxon>Pyrodinium</taxon>
    </lineage>
</organism>
<keyword evidence="11 14" id="KW-0472">Membrane</keyword>
<dbReference type="PANTHER" id="PTHR11537:SF254">
    <property type="entry name" value="POTASSIUM VOLTAGE-GATED CHANNEL PROTEIN SHAB"/>
    <property type="match status" value="1"/>
</dbReference>
<dbReference type="Pfam" id="PF13202">
    <property type="entry name" value="EF-hand_5"/>
    <property type="match status" value="1"/>
</dbReference>
<evidence type="ECO:0000256" key="10">
    <source>
        <dbReference type="ARBA" id="ARBA00023065"/>
    </source>
</evidence>
<comment type="subcellular location">
    <subcellularLocation>
        <location evidence="1">Membrane</location>
        <topology evidence="1">Multi-pass membrane protein</topology>
    </subcellularLocation>
</comment>
<keyword evidence="9 14" id="KW-1133">Transmembrane helix</keyword>
<evidence type="ECO:0000256" key="6">
    <source>
        <dbReference type="ARBA" id="ARBA00022837"/>
    </source>
</evidence>
<dbReference type="Pfam" id="PF13833">
    <property type="entry name" value="EF-hand_8"/>
    <property type="match status" value="1"/>
</dbReference>
<name>A0A7S0AMC7_9DINO</name>
<dbReference type="GO" id="GO:0005509">
    <property type="term" value="F:calcium ion binding"/>
    <property type="evidence" value="ECO:0007669"/>
    <property type="project" value="InterPro"/>
</dbReference>
<evidence type="ECO:0000256" key="8">
    <source>
        <dbReference type="ARBA" id="ARBA00022958"/>
    </source>
</evidence>
<dbReference type="InterPro" id="IPR018247">
    <property type="entry name" value="EF_Hand_1_Ca_BS"/>
</dbReference>
<keyword evidence="10" id="KW-0406">Ion transport</keyword>
<keyword evidence="12" id="KW-0407">Ion channel</keyword>
<protein>
    <recommendedName>
        <fullName evidence="15">EF-hand domain-containing protein</fullName>
    </recommendedName>
</protein>
<dbReference type="GO" id="GO:0001508">
    <property type="term" value="P:action potential"/>
    <property type="evidence" value="ECO:0007669"/>
    <property type="project" value="TreeGrafter"/>
</dbReference>
<dbReference type="PRINTS" id="PR00169">
    <property type="entry name" value="KCHANNEL"/>
</dbReference>
<accession>A0A7S0AMC7</accession>
<dbReference type="InterPro" id="IPR002048">
    <property type="entry name" value="EF_hand_dom"/>
</dbReference>
<feature type="transmembrane region" description="Helical" evidence="14">
    <location>
        <begin position="256"/>
        <end position="277"/>
    </location>
</feature>
<feature type="region of interest" description="Disordered" evidence="13">
    <location>
        <begin position="1"/>
        <end position="37"/>
    </location>
</feature>
<keyword evidence="7" id="KW-0851">Voltage-gated channel</keyword>
<evidence type="ECO:0000256" key="13">
    <source>
        <dbReference type="SAM" id="MobiDB-lite"/>
    </source>
</evidence>
<feature type="transmembrane region" description="Helical" evidence="14">
    <location>
        <begin position="311"/>
        <end position="332"/>
    </location>
</feature>
<evidence type="ECO:0000256" key="1">
    <source>
        <dbReference type="ARBA" id="ARBA00004141"/>
    </source>
</evidence>
<evidence type="ECO:0000256" key="14">
    <source>
        <dbReference type="SAM" id="Phobius"/>
    </source>
</evidence>
<dbReference type="SMART" id="SM00054">
    <property type="entry name" value="EFh"/>
    <property type="match status" value="2"/>
</dbReference>
<reference evidence="16" key="1">
    <citation type="submission" date="2021-01" db="EMBL/GenBank/DDBJ databases">
        <authorList>
            <person name="Corre E."/>
            <person name="Pelletier E."/>
            <person name="Niang G."/>
            <person name="Scheremetjew M."/>
            <person name="Finn R."/>
            <person name="Kale V."/>
            <person name="Holt S."/>
            <person name="Cochrane G."/>
            <person name="Meng A."/>
            <person name="Brown T."/>
            <person name="Cohen L."/>
        </authorList>
    </citation>
    <scope>NUCLEOTIDE SEQUENCE</scope>
    <source>
        <strain evidence="16">Pbaha01</strain>
    </source>
</reference>
<dbReference type="SUPFAM" id="SSF47473">
    <property type="entry name" value="EF-hand"/>
    <property type="match status" value="1"/>
</dbReference>
<keyword evidence="4 14" id="KW-0812">Transmembrane</keyword>
<dbReference type="EMBL" id="HBEG01029593">
    <property type="protein sequence ID" value="CAD8366814.1"/>
    <property type="molecule type" value="Transcribed_RNA"/>
</dbReference>
<evidence type="ECO:0000256" key="12">
    <source>
        <dbReference type="ARBA" id="ARBA00023303"/>
    </source>
</evidence>
<keyword evidence="5" id="KW-0631">Potassium channel</keyword>